<comment type="caution">
    <text evidence="1">The sequence shown here is derived from an EMBL/GenBank/DDBJ whole genome shotgun (WGS) entry which is preliminary data.</text>
</comment>
<sequence>QGLTDTHAMLKDTRNLVTWKRGEQESEIDYRKNVQTIFYKQVPKYGSSNE</sequence>
<proteinExistence type="predicted"/>
<evidence type="ECO:0000313" key="1">
    <source>
        <dbReference type="EMBL" id="CAG8811327.1"/>
    </source>
</evidence>
<protein>
    <submittedName>
        <fullName evidence="1">24997_t:CDS:1</fullName>
    </submittedName>
</protein>
<keyword evidence="2" id="KW-1185">Reference proteome</keyword>
<dbReference type="Proteomes" id="UP000789901">
    <property type="component" value="Unassembled WGS sequence"/>
</dbReference>
<dbReference type="EMBL" id="CAJVQB010027873">
    <property type="protein sequence ID" value="CAG8811327.1"/>
    <property type="molecule type" value="Genomic_DNA"/>
</dbReference>
<gene>
    <name evidence="1" type="ORF">GMARGA_LOCUS25316</name>
</gene>
<organism evidence="1 2">
    <name type="scientific">Gigaspora margarita</name>
    <dbReference type="NCBI Taxonomy" id="4874"/>
    <lineage>
        <taxon>Eukaryota</taxon>
        <taxon>Fungi</taxon>
        <taxon>Fungi incertae sedis</taxon>
        <taxon>Mucoromycota</taxon>
        <taxon>Glomeromycotina</taxon>
        <taxon>Glomeromycetes</taxon>
        <taxon>Diversisporales</taxon>
        <taxon>Gigasporaceae</taxon>
        <taxon>Gigaspora</taxon>
    </lineage>
</organism>
<name>A0ABN7W1K1_GIGMA</name>
<reference evidence="1 2" key="1">
    <citation type="submission" date="2021-06" db="EMBL/GenBank/DDBJ databases">
        <authorList>
            <person name="Kallberg Y."/>
            <person name="Tangrot J."/>
            <person name="Rosling A."/>
        </authorList>
    </citation>
    <scope>NUCLEOTIDE SEQUENCE [LARGE SCALE GENOMIC DNA]</scope>
    <source>
        <strain evidence="1 2">120-4 pot B 10/14</strain>
    </source>
</reference>
<feature type="non-terminal residue" evidence="1">
    <location>
        <position position="1"/>
    </location>
</feature>
<evidence type="ECO:0000313" key="2">
    <source>
        <dbReference type="Proteomes" id="UP000789901"/>
    </source>
</evidence>
<accession>A0ABN7W1K1</accession>